<evidence type="ECO:0000313" key="1">
    <source>
        <dbReference type="EMBL" id="TNV86682.1"/>
    </source>
</evidence>
<comment type="caution">
    <text evidence="1">The sequence shown here is derived from an EMBL/GenBank/DDBJ whole genome shotgun (WGS) entry which is preliminary data.</text>
</comment>
<accession>A0A8J8P3Z4</accession>
<proteinExistence type="predicted"/>
<dbReference type="AlphaFoldDB" id="A0A8J8P3Z4"/>
<gene>
    <name evidence="1" type="ORF">FGO68_gene5283</name>
</gene>
<dbReference type="EMBL" id="RRYP01000900">
    <property type="protein sequence ID" value="TNV86682.1"/>
    <property type="molecule type" value="Genomic_DNA"/>
</dbReference>
<dbReference type="Proteomes" id="UP000785679">
    <property type="component" value="Unassembled WGS sequence"/>
</dbReference>
<keyword evidence="2" id="KW-1185">Reference proteome</keyword>
<organism evidence="1 2">
    <name type="scientific">Halteria grandinella</name>
    <dbReference type="NCBI Taxonomy" id="5974"/>
    <lineage>
        <taxon>Eukaryota</taxon>
        <taxon>Sar</taxon>
        <taxon>Alveolata</taxon>
        <taxon>Ciliophora</taxon>
        <taxon>Intramacronucleata</taxon>
        <taxon>Spirotrichea</taxon>
        <taxon>Stichotrichia</taxon>
        <taxon>Sporadotrichida</taxon>
        <taxon>Halteriidae</taxon>
        <taxon>Halteria</taxon>
    </lineage>
</organism>
<name>A0A8J8P3Z4_HALGN</name>
<protein>
    <submittedName>
        <fullName evidence="1">Uncharacterized protein</fullName>
    </submittedName>
</protein>
<sequence length="109" mass="12133">MCRSGEKGSFYKHITSQIIHTLMRLRGLDPAALRGWSPKRRPQCIDLVHLMFGAEGLGCSDLRDAFSLAIRFLLMLRGGASGCGSLHGHCSLRYDRDAFIQHLAISFLT</sequence>
<reference evidence="1" key="1">
    <citation type="submission" date="2019-06" db="EMBL/GenBank/DDBJ databases">
        <authorList>
            <person name="Zheng W."/>
        </authorList>
    </citation>
    <scope>NUCLEOTIDE SEQUENCE</scope>
    <source>
        <strain evidence="1">QDHG01</strain>
    </source>
</reference>
<evidence type="ECO:0000313" key="2">
    <source>
        <dbReference type="Proteomes" id="UP000785679"/>
    </source>
</evidence>